<evidence type="ECO:0000256" key="1">
    <source>
        <dbReference type="SAM" id="Phobius"/>
    </source>
</evidence>
<protein>
    <submittedName>
        <fullName evidence="2">Uncharacterized protein</fullName>
    </submittedName>
</protein>
<evidence type="ECO:0000313" key="2">
    <source>
        <dbReference type="EMBL" id="UXD22655.1"/>
    </source>
</evidence>
<keyword evidence="1" id="KW-0812">Transmembrane</keyword>
<reference evidence="2" key="1">
    <citation type="submission" date="2013-11" db="EMBL/GenBank/DDBJ databases">
        <title>Comparative genomics of Ignicoccus.</title>
        <authorList>
            <person name="Podar M."/>
        </authorList>
    </citation>
    <scope>NUCLEOTIDE SEQUENCE</scope>
    <source>
        <strain evidence="2">DSM 13166</strain>
    </source>
</reference>
<gene>
    <name evidence="2" type="ORF">IPA_07080</name>
</gene>
<dbReference type="KEGG" id="ipc:IPA_07080"/>
<dbReference type="AlphaFoldDB" id="A0A977KD00"/>
<keyword evidence="1" id="KW-1133">Transmembrane helix</keyword>
<dbReference type="Proteomes" id="UP001063698">
    <property type="component" value="Chromosome"/>
</dbReference>
<feature type="transmembrane region" description="Helical" evidence="1">
    <location>
        <begin position="6"/>
        <end position="27"/>
    </location>
</feature>
<dbReference type="EMBL" id="CP006868">
    <property type="protein sequence ID" value="UXD22655.1"/>
    <property type="molecule type" value="Genomic_DNA"/>
</dbReference>
<sequence>MECAGWYVALSTLVSVSLSTVLFYFVLSLGINDLVQAFLIASISGFIASLVVYFITLLIEKCVCNCA</sequence>
<evidence type="ECO:0000313" key="3">
    <source>
        <dbReference type="Proteomes" id="UP001063698"/>
    </source>
</evidence>
<proteinExistence type="predicted"/>
<keyword evidence="1" id="KW-0472">Membrane</keyword>
<organism evidence="2 3">
    <name type="scientific">Ignicoccus pacificus DSM 13166</name>
    <dbReference type="NCBI Taxonomy" id="940294"/>
    <lineage>
        <taxon>Archaea</taxon>
        <taxon>Thermoproteota</taxon>
        <taxon>Thermoprotei</taxon>
        <taxon>Desulfurococcales</taxon>
        <taxon>Desulfurococcaceae</taxon>
        <taxon>Ignicoccus</taxon>
    </lineage>
</organism>
<keyword evidence="3" id="KW-1185">Reference proteome</keyword>
<accession>A0A977KD00</accession>
<feature type="transmembrane region" description="Helical" evidence="1">
    <location>
        <begin position="34"/>
        <end position="59"/>
    </location>
</feature>
<name>A0A977KD00_9CREN</name>